<evidence type="ECO:0000313" key="1">
    <source>
        <dbReference type="Proteomes" id="UP000887565"/>
    </source>
</evidence>
<organism evidence="1 2">
    <name type="scientific">Romanomermis culicivorax</name>
    <name type="common">Nematode worm</name>
    <dbReference type="NCBI Taxonomy" id="13658"/>
    <lineage>
        <taxon>Eukaryota</taxon>
        <taxon>Metazoa</taxon>
        <taxon>Ecdysozoa</taxon>
        <taxon>Nematoda</taxon>
        <taxon>Enoplea</taxon>
        <taxon>Dorylaimia</taxon>
        <taxon>Mermithida</taxon>
        <taxon>Mermithoidea</taxon>
        <taxon>Mermithidae</taxon>
        <taxon>Romanomermis</taxon>
    </lineage>
</organism>
<evidence type="ECO:0000313" key="2">
    <source>
        <dbReference type="WBParaSite" id="nRc.2.0.1.t42284-RA"/>
    </source>
</evidence>
<keyword evidence="1" id="KW-1185">Reference proteome</keyword>
<proteinExistence type="predicted"/>
<protein>
    <submittedName>
        <fullName evidence="2">Uncharacterized protein</fullName>
    </submittedName>
</protein>
<sequence>MKQANVITHKKIMQKCYCSPTAPAGYNFDIELIIVLKTPKNQGSHRLYPPQISEMHMYHCKGNRECYSTRYLGNREVRGRVTCLLEREFYLLLEESGRSGNKD</sequence>
<accession>A0A915KU22</accession>
<dbReference type="AlphaFoldDB" id="A0A915KU22"/>
<reference evidence="2" key="1">
    <citation type="submission" date="2022-11" db="UniProtKB">
        <authorList>
            <consortium name="WormBaseParasite"/>
        </authorList>
    </citation>
    <scope>IDENTIFICATION</scope>
</reference>
<dbReference type="Proteomes" id="UP000887565">
    <property type="component" value="Unplaced"/>
</dbReference>
<dbReference type="WBParaSite" id="nRc.2.0.1.t42284-RA">
    <property type="protein sequence ID" value="nRc.2.0.1.t42284-RA"/>
    <property type="gene ID" value="nRc.2.0.1.g42284"/>
</dbReference>
<name>A0A915KU22_ROMCU</name>